<evidence type="ECO:0000256" key="1">
    <source>
        <dbReference type="SAM" id="MobiDB-lite"/>
    </source>
</evidence>
<comment type="caution">
    <text evidence="2">The sequence shown here is derived from an EMBL/GenBank/DDBJ whole genome shotgun (WGS) entry which is preliminary data.</text>
</comment>
<evidence type="ECO:0000313" key="3">
    <source>
        <dbReference type="Proteomes" id="UP001604002"/>
    </source>
</evidence>
<dbReference type="EMBL" id="JBAFVH010000016">
    <property type="protein sequence ID" value="MFG1374825.1"/>
    <property type="molecule type" value="Genomic_DNA"/>
</dbReference>
<gene>
    <name evidence="2" type="ORF">V5F32_21815</name>
</gene>
<dbReference type="Proteomes" id="UP001604002">
    <property type="component" value="Unassembled WGS sequence"/>
</dbReference>
<proteinExistence type="predicted"/>
<protein>
    <submittedName>
        <fullName evidence="2">Uncharacterized protein</fullName>
    </submittedName>
</protein>
<organism evidence="2 3">
    <name type="scientific">Xanthobacter oligotrophicus</name>
    <dbReference type="NCBI Taxonomy" id="2607286"/>
    <lineage>
        <taxon>Bacteria</taxon>
        <taxon>Pseudomonadati</taxon>
        <taxon>Pseudomonadota</taxon>
        <taxon>Alphaproteobacteria</taxon>
        <taxon>Hyphomicrobiales</taxon>
        <taxon>Xanthobacteraceae</taxon>
        <taxon>Xanthobacter</taxon>
    </lineage>
</organism>
<keyword evidence="3" id="KW-1185">Reference proteome</keyword>
<evidence type="ECO:0000313" key="2">
    <source>
        <dbReference type="EMBL" id="MFG1374825.1"/>
    </source>
</evidence>
<dbReference type="RefSeq" id="WP_393994400.1">
    <property type="nucleotide sequence ID" value="NZ_JBAFVH010000016.1"/>
</dbReference>
<accession>A0ABW7A3G8</accession>
<reference evidence="2 3" key="1">
    <citation type="submission" date="2024-02" db="EMBL/GenBank/DDBJ databases">
        <title>Expansion and revision of Xanthobacter and proposal of Roseixanthobacter gen. nov.</title>
        <authorList>
            <person name="Soltysiak M.P.M."/>
            <person name="Jalihal A."/>
            <person name="Ory A."/>
            <person name="Chrisophersen C."/>
            <person name="Lee A.D."/>
            <person name="Boulton J."/>
            <person name="Springer M."/>
        </authorList>
    </citation>
    <scope>NUCLEOTIDE SEQUENCE [LARGE SCALE GENOMIC DNA]</scope>
    <source>
        <strain evidence="2 3">23A</strain>
    </source>
</reference>
<name>A0ABW7A3G8_9HYPH</name>
<sequence length="163" mass="16785">MSEETDFFRLIGAIGGNAALFSAAGNAARKAVNEIVRAQLVADGTTLEEVRQIRALLGPAAFAEALDGVPAPKTKALLTRADPHGPTLAQPGDRIKALLALADGSRPPAAVPEKPAKKVASKKAPAGKDAAAKDEAAKDPSAAPAPRKRKITGRAALRVSEER</sequence>
<feature type="region of interest" description="Disordered" evidence="1">
    <location>
        <begin position="105"/>
        <end position="163"/>
    </location>
</feature>